<dbReference type="Gene3D" id="3.90.180.10">
    <property type="entry name" value="Medium-chain alcohol dehydrogenases, catalytic domain"/>
    <property type="match status" value="1"/>
</dbReference>
<dbReference type="AlphaFoldDB" id="A0A9P5LD88"/>
<evidence type="ECO:0000256" key="4">
    <source>
        <dbReference type="ARBA" id="ARBA00070796"/>
    </source>
</evidence>
<dbReference type="InterPro" id="IPR020843">
    <property type="entry name" value="ER"/>
</dbReference>
<dbReference type="GO" id="GO:0035925">
    <property type="term" value="F:mRNA 3'-UTR AU-rich region binding"/>
    <property type="evidence" value="ECO:0007669"/>
    <property type="project" value="TreeGrafter"/>
</dbReference>
<evidence type="ECO:0000259" key="5">
    <source>
        <dbReference type="SMART" id="SM00829"/>
    </source>
</evidence>
<evidence type="ECO:0000256" key="1">
    <source>
        <dbReference type="ARBA" id="ARBA00022857"/>
    </source>
</evidence>
<evidence type="ECO:0000256" key="2">
    <source>
        <dbReference type="ARBA" id="ARBA00023002"/>
    </source>
</evidence>
<dbReference type="FunFam" id="3.40.50.720:FF:000053">
    <property type="entry name" value="Quinone oxidoreductase 1"/>
    <property type="match status" value="1"/>
</dbReference>
<organism evidence="6 7">
    <name type="scientific">Cylindrodendrum hubeiense</name>
    <dbReference type="NCBI Taxonomy" id="595255"/>
    <lineage>
        <taxon>Eukaryota</taxon>
        <taxon>Fungi</taxon>
        <taxon>Dikarya</taxon>
        <taxon>Ascomycota</taxon>
        <taxon>Pezizomycotina</taxon>
        <taxon>Sordariomycetes</taxon>
        <taxon>Hypocreomycetidae</taxon>
        <taxon>Hypocreales</taxon>
        <taxon>Nectriaceae</taxon>
        <taxon>Cylindrodendrum</taxon>
    </lineage>
</organism>
<evidence type="ECO:0000313" key="6">
    <source>
        <dbReference type="EMBL" id="KAF7557579.1"/>
    </source>
</evidence>
<dbReference type="InterPro" id="IPR036291">
    <property type="entry name" value="NAD(P)-bd_dom_sf"/>
</dbReference>
<dbReference type="PROSITE" id="PS01162">
    <property type="entry name" value="QOR_ZETA_CRYSTAL"/>
    <property type="match status" value="1"/>
</dbReference>
<dbReference type="SUPFAM" id="SSF50129">
    <property type="entry name" value="GroES-like"/>
    <property type="match status" value="1"/>
</dbReference>
<dbReference type="GO" id="GO:0070402">
    <property type="term" value="F:NADPH binding"/>
    <property type="evidence" value="ECO:0007669"/>
    <property type="project" value="TreeGrafter"/>
</dbReference>
<dbReference type="GO" id="GO:0005829">
    <property type="term" value="C:cytosol"/>
    <property type="evidence" value="ECO:0007669"/>
    <property type="project" value="TreeGrafter"/>
</dbReference>
<dbReference type="PANTHER" id="PTHR48106:SF13">
    <property type="entry name" value="QUINONE OXIDOREDUCTASE-RELATED"/>
    <property type="match status" value="1"/>
</dbReference>
<evidence type="ECO:0000313" key="7">
    <source>
        <dbReference type="Proteomes" id="UP000722485"/>
    </source>
</evidence>
<dbReference type="GO" id="GO:0003960">
    <property type="term" value="F:quinone reductase (NADPH) activity"/>
    <property type="evidence" value="ECO:0007669"/>
    <property type="project" value="InterPro"/>
</dbReference>
<keyword evidence="2" id="KW-0560">Oxidoreductase</keyword>
<dbReference type="Pfam" id="PF08240">
    <property type="entry name" value="ADH_N"/>
    <property type="match status" value="1"/>
</dbReference>
<dbReference type="InterPro" id="IPR011032">
    <property type="entry name" value="GroES-like_sf"/>
</dbReference>
<keyword evidence="1" id="KW-0521">NADP</keyword>
<reference evidence="6" key="1">
    <citation type="submission" date="2020-03" db="EMBL/GenBank/DDBJ databases">
        <title>Draft Genome Sequence of Cylindrodendrum hubeiense.</title>
        <authorList>
            <person name="Buettner E."/>
            <person name="Kellner H."/>
        </authorList>
    </citation>
    <scope>NUCLEOTIDE SEQUENCE</scope>
    <source>
        <strain evidence="6">IHI 201604</strain>
    </source>
</reference>
<dbReference type="InterPro" id="IPR013154">
    <property type="entry name" value="ADH-like_N"/>
</dbReference>
<sequence length="329" mass="35228">MSDTMRGVVFHTTGDASVFQVENVAVPSPKEGEVLLELDFAGVNFVDIYLRSGLYPINLPAIAGREGAGKIVKLGPNVPASFDLHVGDKIAVFVQGTLAEYVCAPADKVLKLPARVSTKIGSAVMLQGLTAWTLVRDAHRVEKGQIVLVQAAAGGTGSLLIQMCKYLGATVIGTVSTIQKAKVAKDIGCDHVIIYTEIDVIPEVMRLTEDKGCHAVFSGVGQSTFAVDLASVRRKGTLVTFGNSSGPVENFRVLDLSKKNVKLVRPTLANYIAQREEFEVVGREMLDLVVKGKLKVEFGGEYTLESVGQAQDDLASKKTTGKLLVKIKV</sequence>
<gene>
    <name evidence="6" type="ORF">G7Z17_g600</name>
</gene>
<keyword evidence="7" id="KW-1185">Reference proteome</keyword>
<dbReference type="Pfam" id="PF00107">
    <property type="entry name" value="ADH_zinc_N"/>
    <property type="match status" value="1"/>
</dbReference>
<protein>
    <recommendedName>
        <fullName evidence="4">Probable quinone oxidoreductase</fullName>
    </recommendedName>
    <alternativeName>
        <fullName evidence="3">NADPH:quinone reductase</fullName>
    </alternativeName>
</protein>
<accession>A0A9P5LD88</accession>
<dbReference type="OrthoDB" id="48317at2759"/>
<dbReference type="InterPro" id="IPR047618">
    <property type="entry name" value="QOR-like"/>
</dbReference>
<dbReference type="Proteomes" id="UP000722485">
    <property type="component" value="Unassembled WGS sequence"/>
</dbReference>
<feature type="domain" description="Enoyl reductase (ER)" evidence="5">
    <location>
        <begin position="14"/>
        <end position="325"/>
    </location>
</feature>
<name>A0A9P5LD88_9HYPO</name>
<dbReference type="EMBL" id="JAANBB010000004">
    <property type="protein sequence ID" value="KAF7557579.1"/>
    <property type="molecule type" value="Genomic_DNA"/>
</dbReference>
<dbReference type="InterPro" id="IPR002364">
    <property type="entry name" value="Quin_OxRdtase/zeta-crystal_CS"/>
</dbReference>
<dbReference type="CDD" id="cd05286">
    <property type="entry name" value="QOR2"/>
    <property type="match status" value="1"/>
</dbReference>
<dbReference type="SUPFAM" id="SSF51735">
    <property type="entry name" value="NAD(P)-binding Rossmann-fold domains"/>
    <property type="match status" value="1"/>
</dbReference>
<dbReference type="SMART" id="SM00829">
    <property type="entry name" value="PKS_ER"/>
    <property type="match status" value="1"/>
</dbReference>
<comment type="caution">
    <text evidence="6">The sequence shown here is derived from an EMBL/GenBank/DDBJ whole genome shotgun (WGS) entry which is preliminary data.</text>
</comment>
<evidence type="ECO:0000256" key="3">
    <source>
        <dbReference type="ARBA" id="ARBA00043088"/>
    </source>
</evidence>
<dbReference type="PANTHER" id="PTHR48106">
    <property type="entry name" value="QUINONE OXIDOREDUCTASE PIG3-RELATED"/>
    <property type="match status" value="1"/>
</dbReference>
<proteinExistence type="predicted"/>
<dbReference type="GO" id="GO:0008270">
    <property type="term" value="F:zinc ion binding"/>
    <property type="evidence" value="ECO:0007669"/>
    <property type="project" value="InterPro"/>
</dbReference>
<dbReference type="Gene3D" id="3.40.50.720">
    <property type="entry name" value="NAD(P)-binding Rossmann-like Domain"/>
    <property type="match status" value="1"/>
</dbReference>
<dbReference type="InterPro" id="IPR013149">
    <property type="entry name" value="ADH-like_C"/>
</dbReference>